<feature type="transmembrane region" description="Helical" evidence="1">
    <location>
        <begin position="12"/>
        <end position="31"/>
    </location>
</feature>
<proteinExistence type="predicted"/>
<dbReference type="RefSeq" id="WP_202750503.1">
    <property type="nucleotide sequence ID" value="NZ_JAESWC010000018.1"/>
</dbReference>
<comment type="caution">
    <text evidence="2">The sequence shown here is derived from an EMBL/GenBank/DDBJ whole genome shotgun (WGS) entry which is preliminary data.</text>
</comment>
<dbReference type="EMBL" id="JAESWC010000018">
    <property type="protein sequence ID" value="MBL4937753.1"/>
    <property type="molecule type" value="Genomic_DNA"/>
</dbReference>
<organism evidence="2 3">
    <name type="scientific">Clostridium rhizosphaerae</name>
    <dbReference type="NCBI Taxonomy" id="2803861"/>
    <lineage>
        <taxon>Bacteria</taxon>
        <taxon>Bacillati</taxon>
        <taxon>Bacillota</taxon>
        <taxon>Clostridia</taxon>
        <taxon>Eubacteriales</taxon>
        <taxon>Clostridiaceae</taxon>
        <taxon>Clostridium</taxon>
    </lineage>
</organism>
<evidence type="ECO:0000313" key="2">
    <source>
        <dbReference type="EMBL" id="MBL4937753.1"/>
    </source>
</evidence>
<protein>
    <recommendedName>
        <fullName evidence="4">DUF5044 domain-containing protein</fullName>
    </recommendedName>
</protein>
<evidence type="ECO:0008006" key="4">
    <source>
        <dbReference type="Google" id="ProtNLM"/>
    </source>
</evidence>
<name>A0ABS1TEE6_9CLOT</name>
<reference evidence="2 3" key="1">
    <citation type="submission" date="2021-01" db="EMBL/GenBank/DDBJ databases">
        <title>Genome public.</title>
        <authorList>
            <person name="Liu C."/>
            <person name="Sun Q."/>
        </authorList>
    </citation>
    <scope>NUCLEOTIDE SEQUENCE [LARGE SCALE GENOMIC DNA]</scope>
    <source>
        <strain evidence="2 3">YIM B02515</strain>
    </source>
</reference>
<accession>A0ABS1TEE6</accession>
<keyword evidence="1" id="KW-1133">Transmembrane helix</keyword>
<keyword evidence="3" id="KW-1185">Reference proteome</keyword>
<keyword evidence="1" id="KW-0812">Transmembrane</keyword>
<sequence>MSTNKFLKQRKFYLTFVICLCLAIAFSYFSGIRFNAIQAAKYNSYVNEKSILLGDVKIGSYRVFFYENDDKYRTVLTERVFPFWRLNGNSYWANKTDDNIKLVGWCSLNNGEKGVTTVPVQSFDKKVSYIKMGSNSDLLVKNIPYGEVVIFTWNKGIPWNVLNAIAYSSDNKPLYKLGYEIVNSAIKADELRWLPVN</sequence>
<evidence type="ECO:0000313" key="3">
    <source>
        <dbReference type="Proteomes" id="UP000632377"/>
    </source>
</evidence>
<dbReference type="Proteomes" id="UP000632377">
    <property type="component" value="Unassembled WGS sequence"/>
</dbReference>
<gene>
    <name evidence="2" type="ORF">JK636_18775</name>
</gene>
<evidence type="ECO:0000256" key="1">
    <source>
        <dbReference type="SAM" id="Phobius"/>
    </source>
</evidence>
<keyword evidence="1" id="KW-0472">Membrane</keyword>